<dbReference type="PATRIC" id="fig|1292037.4.peg.922"/>
<evidence type="ECO:0000313" key="2">
    <source>
        <dbReference type="Proteomes" id="UP000014139"/>
    </source>
</evidence>
<keyword evidence="2" id="KW-1185">Reference proteome</keyword>
<reference evidence="1 2" key="1">
    <citation type="submission" date="2013-02" db="EMBL/GenBank/DDBJ databases">
        <title>Draft genome sequence of Amycolatopsis vancoresmycina strain DSM 44592T.</title>
        <authorList>
            <person name="Kumar S."/>
            <person name="Kaur N."/>
            <person name="Kaur C."/>
            <person name="Raghava G.P.S."/>
            <person name="Mayilraj S."/>
        </authorList>
    </citation>
    <scope>NUCLEOTIDE SEQUENCE [LARGE SCALE GENOMIC DNA]</scope>
    <source>
        <strain evidence="1 2">DSM 44592</strain>
    </source>
</reference>
<organism evidence="1 2">
    <name type="scientific">Amycolatopsis vancoresmycina DSM 44592</name>
    <dbReference type="NCBI Taxonomy" id="1292037"/>
    <lineage>
        <taxon>Bacteria</taxon>
        <taxon>Bacillati</taxon>
        <taxon>Actinomycetota</taxon>
        <taxon>Actinomycetes</taxon>
        <taxon>Pseudonocardiales</taxon>
        <taxon>Pseudonocardiaceae</taxon>
        <taxon>Amycolatopsis</taxon>
    </lineage>
</organism>
<dbReference type="EMBL" id="AOUO01000048">
    <property type="protein sequence ID" value="EOD69719.1"/>
    <property type="molecule type" value="Genomic_DNA"/>
</dbReference>
<accession>R1IGX4</accession>
<proteinExistence type="predicted"/>
<sequence>MDSAAEAVTKVDSPDDSGARTFDRFHWQACMAAADGLAAYRDSLTSEGALQAGLERSVLCERHEDWVVISGQQAELVSAKHRDPEVGAWKSINELVTDGGLAHLFARWATLGKKVRARLVTNSALAAGGPRLLQNTIAELRDFCDTGAPAGTDEAILQFMKALRRNGRDLPPHWREPGAGSKTTPEAEKKCFAEVCEFLSVLDIDDRRHSRDVVDKLAPSEFVKPVLDQLGRTDADPNTIWLAVRNLFIEASRRHKPIPSAGLPIILTSVLNGGRTPEQLRNDDDLAARTVTLTDIDAAVRSMIAPLPQQAATAHAIDVRVDSIHAMSSGWFHAFSRQDAWAAARLAARSTLPRDQEAMDALFSEQLALGAYVLTSFGCPAAVMLACHNKTRYDVVIRDISVSERVVGKIIDGVVFWIESGGWNEHPITFNLDAAYPRARLVNEGTDLGSYFEKRSICVQAGKQVTIPVMLNSTRASHVFKLRVKYDINGSRHALTVDNNGQPFRVSPVIMHGGEPVEALPAAERDHLRSLSYLDAYLMHYDAHQVKIGKCAPEDFPGYWRETDPAD</sequence>
<evidence type="ECO:0000313" key="1">
    <source>
        <dbReference type="EMBL" id="EOD69719.1"/>
    </source>
</evidence>
<protein>
    <submittedName>
        <fullName evidence="1">Uncharacterized protein</fullName>
    </submittedName>
</protein>
<name>R1IGX4_9PSEU</name>
<gene>
    <name evidence="1" type="ORF">H480_04722</name>
</gene>
<comment type="caution">
    <text evidence="1">The sequence shown here is derived from an EMBL/GenBank/DDBJ whole genome shotgun (WGS) entry which is preliminary data.</text>
</comment>
<dbReference type="AlphaFoldDB" id="R1IGX4"/>
<dbReference type="Proteomes" id="UP000014139">
    <property type="component" value="Unassembled WGS sequence"/>
</dbReference>